<accession>A0A0T5NS08</accession>
<evidence type="ECO:0000256" key="1">
    <source>
        <dbReference type="SAM" id="SignalP"/>
    </source>
</evidence>
<evidence type="ECO:0000313" key="3">
    <source>
        <dbReference type="Proteomes" id="UP000051295"/>
    </source>
</evidence>
<dbReference type="AlphaFoldDB" id="A0A0T5NS08"/>
<dbReference type="RefSeq" id="WP_057794873.1">
    <property type="nucleotide sequence ID" value="NZ_LAXJ01000018.1"/>
</dbReference>
<feature type="signal peptide" evidence="1">
    <location>
        <begin position="1"/>
        <end position="20"/>
    </location>
</feature>
<keyword evidence="1" id="KW-0732">Signal</keyword>
<reference evidence="2 3" key="1">
    <citation type="submission" date="2015-04" db="EMBL/GenBank/DDBJ databases">
        <title>The draft genome sequence of Roseovarius sp.R12b.</title>
        <authorList>
            <person name="Li G."/>
            <person name="Lai Q."/>
            <person name="Shao Z."/>
            <person name="Yan P."/>
        </authorList>
    </citation>
    <scope>NUCLEOTIDE SEQUENCE [LARGE SCALE GENOMIC DNA]</scope>
    <source>
        <strain evidence="2 3">R12B</strain>
    </source>
</reference>
<feature type="chain" id="PRO_5006663843" description="Cache domain-containing protein" evidence="1">
    <location>
        <begin position="21"/>
        <end position="189"/>
    </location>
</feature>
<comment type="caution">
    <text evidence="2">The sequence shown here is derived from an EMBL/GenBank/DDBJ whole genome shotgun (WGS) entry which is preliminary data.</text>
</comment>
<dbReference type="Pfam" id="PF22673">
    <property type="entry name" value="MCP-like_PDC_1"/>
    <property type="match status" value="1"/>
</dbReference>
<proteinExistence type="predicted"/>
<keyword evidence="3" id="KW-1185">Reference proteome</keyword>
<organism evidence="2 3">
    <name type="scientific">Roseovarius atlanticus</name>
    <dbReference type="NCBI Taxonomy" id="1641875"/>
    <lineage>
        <taxon>Bacteria</taxon>
        <taxon>Pseudomonadati</taxon>
        <taxon>Pseudomonadota</taxon>
        <taxon>Alphaproteobacteria</taxon>
        <taxon>Rhodobacterales</taxon>
        <taxon>Roseobacteraceae</taxon>
        <taxon>Roseovarius</taxon>
    </lineage>
</organism>
<evidence type="ECO:0000313" key="2">
    <source>
        <dbReference type="EMBL" id="KRS11649.1"/>
    </source>
</evidence>
<dbReference type="STRING" id="1641875.XM53_15365"/>
<name>A0A0T5NS08_9RHOB</name>
<dbReference type="EMBL" id="LAXJ01000018">
    <property type="protein sequence ID" value="KRS11649.1"/>
    <property type="molecule type" value="Genomic_DNA"/>
</dbReference>
<protein>
    <recommendedName>
        <fullName evidence="4">Cache domain-containing protein</fullName>
    </recommendedName>
</protein>
<dbReference type="Gene3D" id="3.30.450.20">
    <property type="entry name" value="PAS domain"/>
    <property type="match status" value="1"/>
</dbReference>
<dbReference type="PATRIC" id="fig|1641875.4.peg.883"/>
<evidence type="ECO:0008006" key="4">
    <source>
        <dbReference type="Google" id="ProtNLM"/>
    </source>
</evidence>
<dbReference type="Proteomes" id="UP000051295">
    <property type="component" value="Unassembled WGS sequence"/>
</dbReference>
<dbReference type="OrthoDB" id="195732at2"/>
<sequence length="189" mass="20169">MKHTLTTLAATVFAVTGAQAASEYDGALTDLANGTIAAWTTDPLVLDAIRSQNASTAGLTEHEIIALDATWRQQTVAGGDLIDSVLSNELSSHLKDIHMQGAGRYTEIFVTDIRGLNVGQSSVTSDYWQGDEDKWQVPHETSGIHIGDVEFDESAQTYQSQVSVPIMDDGSFVGVITVGVNIEMLASAN</sequence>
<gene>
    <name evidence="2" type="ORF">XM53_15365</name>
</gene>
<dbReference type="CDD" id="cd18773">
    <property type="entry name" value="PDC1_HK_sensor"/>
    <property type="match status" value="1"/>
</dbReference>